<feature type="transmembrane region" description="Helical" evidence="1">
    <location>
        <begin position="109"/>
        <end position="131"/>
    </location>
</feature>
<keyword evidence="1" id="KW-0812">Transmembrane</keyword>
<feature type="transmembrane region" description="Helical" evidence="1">
    <location>
        <begin position="187"/>
        <end position="205"/>
    </location>
</feature>
<dbReference type="Gene3D" id="1.20.1070.10">
    <property type="entry name" value="Rhodopsin 7-helix transmembrane proteins"/>
    <property type="match status" value="1"/>
</dbReference>
<gene>
    <name evidence="2" type="ORF">PINE0816_LOCUS19871</name>
</gene>
<dbReference type="EMBL" id="HBEL01042645">
    <property type="protein sequence ID" value="CAD8423713.1"/>
    <property type="molecule type" value="Transcribed_RNA"/>
</dbReference>
<organism evidence="2">
    <name type="scientific">Proboscia inermis</name>
    <dbReference type="NCBI Taxonomy" id="420281"/>
    <lineage>
        <taxon>Eukaryota</taxon>
        <taxon>Sar</taxon>
        <taxon>Stramenopiles</taxon>
        <taxon>Ochrophyta</taxon>
        <taxon>Bacillariophyta</taxon>
        <taxon>Coscinodiscophyceae</taxon>
        <taxon>Rhizosoleniophycidae</taxon>
        <taxon>Rhizosoleniales</taxon>
        <taxon>Rhizosoleniaceae</taxon>
        <taxon>Proboscia</taxon>
    </lineage>
</organism>
<reference evidence="2" key="1">
    <citation type="submission" date="2021-01" db="EMBL/GenBank/DDBJ databases">
        <authorList>
            <person name="Corre E."/>
            <person name="Pelletier E."/>
            <person name="Niang G."/>
            <person name="Scheremetjew M."/>
            <person name="Finn R."/>
            <person name="Kale V."/>
            <person name="Holt S."/>
            <person name="Cochrane G."/>
            <person name="Meng A."/>
            <person name="Brown T."/>
            <person name="Cohen L."/>
        </authorList>
    </citation>
    <scope>NUCLEOTIDE SEQUENCE</scope>
    <source>
        <strain evidence="2">CCAP1064/1</strain>
    </source>
</reference>
<evidence type="ECO:0000313" key="2">
    <source>
        <dbReference type="EMBL" id="CAD8423713.1"/>
    </source>
</evidence>
<sequence length="278" mass="32691">MDDGTTRPSLCVLVNLFGYFYYISNLYLNAMVSFEIYKLVDRSNRLKKYYPPPRRMIYLRITYVYVFAIISSLWVVLEVPWSPYHFSDTDKGNCRSLAGSPNGGIFSKLAATTVLFSVVMIPVIYVVYVRIKIWRGNLLPISGKTRALSEYFLRILVVYFFFYIPNIVIVIVILPRLVYPAYFWVRQLYFMLTPLQCIVTLYYAMKKDDIKKSIKQLLSRFVKALEFCCITINIDNNDELNEQTEWEQDDVYNNVVKRKMQRKVPSLMKADFKSNITT</sequence>
<protein>
    <recommendedName>
        <fullName evidence="3">G-protein coupled receptors family 1 profile domain-containing protein</fullName>
    </recommendedName>
</protein>
<dbReference type="AlphaFoldDB" id="A0A7S0CH96"/>
<dbReference type="SUPFAM" id="SSF81321">
    <property type="entry name" value="Family A G protein-coupled receptor-like"/>
    <property type="match status" value="1"/>
</dbReference>
<keyword evidence="1" id="KW-0472">Membrane</keyword>
<keyword evidence="1" id="KW-1133">Transmembrane helix</keyword>
<feature type="transmembrane region" description="Helical" evidence="1">
    <location>
        <begin position="19"/>
        <end position="37"/>
    </location>
</feature>
<feature type="transmembrane region" description="Helical" evidence="1">
    <location>
        <begin position="151"/>
        <end position="175"/>
    </location>
</feature>
<name>A0A7S0CH96_9STRA</name>
<proteinExistence type="predicted"/>
<feature type="transmembrane region" description="Helical" evidence="1">
    <location>
        <begin position="57"/>
        <end position="77"/>
    </location>
</feature>
<accession>A0A7S0CH96</accession>
<evidence type="ECO:0000256" key="1">
    <source>
        <dbReference type="SAM" id="Phobius"/>
    </source>
</evidence>
<evidence type="ECO:0008006" key="3">
    <source>
        <dbReference type="Google" id="ProtNLM"/>
    </source>
</evidence>